<protein>
    <submittedName>
        <fullName evidence="3">DUF3159 domain-containing protein</fullName>
    </submittedName>
</protein>
<feature type="transmembrane region" description="Helical" evidence="2">
    <location>
        <begin position="212"/>
        <end position="229"/>
    </location>
</feature>
<evidence type="ECO:0000313" key="4">
    <source>
        <dbReference type="Proteomes" id="UP001597307"/>
    </source>
</evidence>
<accession>A0ABW4QBJ8</accession>
<feature type="region of interest" description="Disordered" evidence="1">
    <location>
        <begin position="1"/>
        <end position="23"/>
    </location>
</feature>
<evidence type="ECO:0000313" key="3">
    <source>
        <dbReference type="EMBL" id="MFD1848092.1"/>
    </source>
</evidence>
<dbReference type="Pfam" id="PF11361">
    <property type="entry name" value="DUF3159"/>
    <property type="match status" value="1"/>
</dbReference>
<feature type="transmembrane region" description="Helical" evidence="2">
    <location>
        <begin position="179"/>
        <end position="200"/>
    </location>
</feature>
<feature type="transmembrane region" description="Helical" evidence="2">
    <location>
        <begin position="78"/>
        <end position="96"/>
    </location>
</feature>
<comment type="caution">
    <text evidence="3">The sequence shown here is derived from an EMBL/GenBank/DDBJ whole genome shotgun (WGS) entry which is preliminary data.</text>
</comment>
<evidence type="ECO:0000256" key="1">
    <source>
        <dbReference type="SAM" id="MobiDB-lite"/>
    </source>
</evidence>
<name>A0ABW4QBJ8_9MICC</name>
<dbReference type="PIRSF" id="PIRSF010219">
    <property type="entry name" value="UCP010219"/>
    <property type="match status" value="1"/>
</dbReference>
<keyword evidence="2" id="KW-0472">Membrane</keyword>
<reference evidence="4" key="1">
    <citation type="journal article" date="2019" name="Int. J. Syst. Evol. Microbiol.">
        <title>The Global Catalogue of Microorganisms (GCM) 10K type strain sequencing project: providing services to taxonomists for standard genome sequencing and annotation.</title>
        <authorList>
            <consortium name="The Broad Institute Genomics Platform"/>
            <consortium name="The Broad Institute Genome Sequencing Center for Infectious Disease"/>
            <person name="Wu L."/>
            <person name="Ma J."/>
        </authorList>
    </citation>
    <scope>NUCLEOTIDE SEQUENCE [LARGE SCALE GENOMIC DNA]</scope>
    <source>
        <strain evidence="4">JCM 11496</strain>
    </source>
</reference>
<feature type="transmembrane region" description="Helical" evidence="2">
    <location>
        <begin position="101"/>
        <end position="118"/>
    </location>
</feature>
<dbReference type="RefSeq" id="WP_343881543.1">
    <property type="nucleotide sequence ID" value="NZ_BAAAIJ010000059.1"/>
</dbReference>
<keyword evidence="2" id="KW-0812">Transmembrane</keyword>
<keyword evidence="4" id="KW-1185">Reference proteome</keyword>
<proteinExistence type="predicted"/>
<organism evidence="3 4">
    <name type="scientific">Arthrobacter flavus</name>
    <dbReference type="NCBI Taxonomy" id="95172"/>
    <lineage>
        <taxon>Bacteria</taxon>
        <taxon>Bacillati</taxon>
        <taxon>Actinomycetota</taxon>
        <taxon>Actinomycetes</taxon>
        <taxon>Micrococcales</taxon>
        <taxon>Micrococcaceae</taxon>
        <taxon>Arthrobacter</taxon>
    </lineage>
</organism>
<gene>
    <name evidence="3" type="ORF">ACFSFX_16020</name>
</gene>
<feature type="transmembrane region" description="Helical" evidence="2">
    <location>
        <begin position="138"/>
        <end position="159"/>
    </location>
</feature>
<dbReference type="EMBL" id="JBHUGA010000067">
    <property type="protein sequence ID" value="MFD1848092.1"/>
    <property type="molecule type" value="Genomic_DNA"/>
</dbReference>
<dbReference type="InterPro" id="IPR016566">
    <property type="entry name" value="UCP010219"/>
</dbReference>
<dbReference type="Proteomes" id="UP001597307">
    <property type="component" value="Unassembled WGS sequence"/>
</dbReference>
<keyword evidence="2" id="KW-1133">Transmembrane helix</keyword>
<sequence>MSTTPPPSTPSGDNPAPRQGPTAAELAGQYAARSGVQRNDNGQIDVLQSIGGVRGLAESILPGLIFTVIFTINQDLQVSLIAAIGVAAIFSIIRLISRTPLTQALSGLIGVAICAFVAGRTGNAEDFFVPGFFTNGGYIIAMVISIAVRWPIAGLLFGFIRGEGVEWRKDPVRVKAYTIATWIIVTVLGLRLAVQMPLYFAENFVALGTTRLIMGLPLYALGLWLAWLVSRPTAQLQESNDPDARS</sequence>
<evidence type="ECO:0000256" key="2">
    <source>
        <dbReference type="SAM" id="Phobius"/>
    </source>
</evidence>